<name>A0A9Y2JVE0_9PSEU</name>
<proteinExistence type="predicted"/>
<dbReference type="AlphaFoldDB" id="A0A9Y2JVE0"/>
<evidence type="ECO:0000313" key="1">
    <source>
        <dbReference type="EMBL" id="WIY04371.1"/>
    </source>
</evidence>
<dbReference type="EMBL" id="CP127295">
    <property type="protein sequence ID" value="WIY04371.1"/>
    <property type="molecule type" value="Genomic_DNA"/>
</dbReference>
<accession>A0A9Y2JVE0</accession>
<dbReference type="RefSeq" id="WP_286000702.1">
    <property type="nucleotide sequence ID" value="NZ_CP127295.1"/>
</dbReference>
<organism evidence="1 2">
    <name type="scientific">Amycolatopsis mongoliensis</name>
    <dbReference type="NCBI Taxonomy" id="715475"/>
    <lineage>
        <taxon>Bacteria</taxon>
        <taxon>Bacillati</taxon>
        <taxon>Actinomycetota</taxon>
        <taxon>Actinomycetes</taxon>
        <taxon>Pseudonocardiales</taxon>
        <taxon>Pseudonocardiaceae</taxon>
        <taxon>Amycolatopsis</taxon>
    </lineage>
</organism>
<dbReference type="Proteomes" id="UP001239397">
    <property type="component" value="Chromosome"/>
</dbReference>
<evidence type="ECO:0000313" key="2">
    <source>
        <dbReference type="Proteomes" id="UP001239397"/>
    </source>
</evidence>
<gene>
    <name evidence="1" type="ORF">QRX60_11175</name>
</gene>
<protein>
    <submittedName>
        <fullName evidence="1">Uncharacterized protein</fullName>
    </submittedName>
</protein>
<sequence>MPEVDEGTVAGASEVVVLVGLLEVSDVDVLVSVVDVGVSSCASATGAAAKVASAAAETTPATRFSVLPTTTPNGG</sequence>
<reference evidence="1 2" key="1">
    <citation type="submission" date="2023-06" db="EMBL/GenBank/DDBJ databases">
        <authorList>
            <person name="Oyuntsetseg B."/>
            <person name="Kim S.B."/>
        </authorList>
    </citation>
    <scope>NUCLEOTIDE SEQUENCE [LARGE SCALE GENOMIC DNA]</scope>
    <source>
        <strain evidence="1 2">4-36</strain>
    </source>
</reference>
<dbReference type="KEGG" id="amog:QRX60_11175"/>
<keyword evidence="2" id="KW-1185">Reference proteome</keyword>